<dbReference type="NCBIfam" id="TIGR01439">
    <property type="entry name" value="lp_hng_hel_AbrB"/>
    <property type="match status" value="1"/>
</dbReference>
<organism evidence="3 4">
    <name type="scientific">Pseudomonas putida</name>
    <name type="common">Arthrobacter siderocapsulatus</name>
    <dbReference type="NCBI Taxonomy" id="303"/>
    <lineage>
        <taxon>Bacteria</taxon>
        <taxon>Pseudomonadati</taxon>
        <taxon>Pseudomonadota</taxon>
        <taxon>Gammaproteobacteria</taxon>
        <taxon>Pseudomonadales</taxon>
        <taxon>Pseudomonadaceae</taxon>
        <taxon>Pseudomonas</taxon>
    </lineage>
</organism>
<dbReference type="RefSeq" id="WP_063544684.1">
    <property type="nucleotide sequence ID" value="NZ_CP011789.1"/>
</dbReference>
<keyword evidence="1 3" id="KW-0238">DNA-binding</keyword>
<feature type="domain" description="SpoVT-AbrB" evidence="2">
    <location>
        <begin position="5"/>
        <end position="50"/>
    </location>
</feature>
<dbReference type="InterPro" id="IPR031848">
    <property type="entry name" value="PrlF_antitoxin"/>
</dbReference>
<reference evidence="3 4" key="1">
    <citation type="submission" date="2018-06" db="EMBL/GenBank/DDBJ databases">
        <title>The genome of Pseudomonas putida NX-1, a lignin degrader.</title>
        <authorList>
            <person name="Xu Z."/>
        </authorList>
    </citation>
    <scope>NUCLEOTIDE SEQUENCE [LARGE SCALE GENOMIC DNA]</scope>
    <source>
        <strain evidence="3 4">NX-1</strain>
    </source>
</reference>
<gene>
    <name evidence="3" type="ORF">C1S65_11755</name>
</gene>
<evidence type="ECO:0000256" key="1">
    <source>
        <dbReference type="PROSITE-ProRule" id="PRU01076"/>
    </source>
</evidence>
<accession>A0AAD0PBB9</accession>
<dbReference type="EMBL" id="CP030750">
    <property type="protein sequence ID" value="AXA24754.1"/>
    <property type="molecule type" value="Genomic_DNA"/>
</dbReference>
<dbReference type="AlphaFoldDB" id="A0AAD0PBB9"/>
<dbReference type="InterPro" id="IPR037914">
    <property type="entry name" value="SpoVT-AbrB_sf"/>
</dbReference>
<dbReference type="Proteomes" id="UP000251617">
    <property type="component" value="Chromosome"/>
</dbReference>
<dbReference type="GO" id="GO:0003677">
    <property type="term" value="F:DNA binding"/>
    <property type="evidence" value="ECO:0007669"/>
    <property type="project" value="UniProtKB-UniRule"/>
</dbReference>
<evidence type="ECO:0000259" key="2">
    <source>
        <dbReference type="PROSITE" id="PS51740"/>
    </source>
</evidence>
<dbReference type="Gene3D" id="2.10.260.10">
    <property type="match status" value="1"/>
</dbReference>
<dbReference type="GO" id="GO:0003700">
    <property type="term" value="F:DNA-binding transcription factor activity"/>
    <property type="evidence" value="ECO:0007669"/>
    <property type="project" value="InterPro"/>
</dbReference>
<evidence type="ECO:0000313" key="4">
    <source>
        <dbReference type="Proteomes" id="UP000251617"/>
    </source>
</evidence>
<dbReference type="InterPro" id="IPR007159">
    <property type="entry name" value="SpoVT-AbrB_dom"/>
</dbReference>
<sequence>MPAIHEIATLTSKGQVTVPKSVRQLLGLGTGDKIAFDVRGGEVVVNRVETTHEDPAINAFLGLLEADIRGGRNLTTLPEDLAQTMLANAKHSVNLDEDIDGEVAL</sequence>
<proteinExistence type="predicted"/>
<dbReference type="Pfam" id="PF15937">
    <property type="entry name" value="PrlF_antitoxin"/>
    <property type="match status" value="1"/>
</dbReference>
<dbReference type="SUPFAM" id="SSF89447">
    <property type="entry name" value="AbrB/MazE/MraZ-like"/>
    <property type="match status" value="1"/>
</dbReference>
<dbReference type="GO" id="GO:0097351">
    <property type="term" value="F:toxin sequestering activity"/>
    <property type="evidence" value="ECO:0007669"/>
    <property type="project" value="InterPro"/>
</dbReference>
<name>A0AAD0PBB9_PSEPU</name>
<dbReference type="PROSITE" id="PS51740">
    <property type="entry name" value="SPOVT_ABRB"/>
    <property type="match status" value="1"/>
</dbReference>
<protein>
    <submittedName>
        <fullName evidence="3">AbrB/MazE/SpoVT family DNA-binding domain-containing protein</fullName>
    </submittedName>
</protein>
<dbReference type="GO" id="GO:0001558">
    <property type="term" value="P:regulation of cell growth"/>
    <property type="evidence" value="ECO:0007669"/>
    <property type="project" value="InterPro"/>
</dbReference>
<dbReference type="SMART" id="SM00966">
    <property type="entry name" value="SpoVT_AbrB"/>
    <property type="match status" value="1"/>
</dbReference>
<evidence type="ECO:0000313" key="3">
    <source>
        <dbReference type="EMBL" id="AXA24754.1"/>
    </source>
</evidence>